<evidence type="ECO:0000259" key="5">
    <source>
        <dbReference type="Pfam" id="PF15985"/>
    </source>
</evidence>
<dbReference type="GO" id="GO:0000177">
    <property type="term" value="C:cytoplasmic exosome (RNase complex)"/>
    <property type="evidence" value="ECO:0007669"/>
    <property type="project" value="EnsemblFungi"/>
</dbReference>
<dbReference type="STRING" id="1071381.G8C2D5"/>
<evidence type="ECO:0000259" key="6">
    <source>
        <dbReference type="Pfam" id="PF18311"/>
    </source>
</evidence>
<dbReference type="Gene3D" id="2.40.50.140">
    <property type="entry name" value="Nucleic acid-binding proteins"/>
    <property type="match status" value="1"/>
</dbReference>
<dbReference type="Gene3D" id="3.30.1370.10">
    <property type="entry name" value="K Homology domain, type 1"/>
    <property type="match status" value="1"/>
</dbReference>
<dbReference type="PANTHER" id="PTHR21321:SF1">
    <property type="entry name" value="EXOSOME COMPLEX COMPONENT RRP40"/>
    <property type="match status" value="1"/>
</dbReference>
<dbReference type="GO" id="GO:0071051">
    <property type="term" value="P:poly(A)-dependent snoRNA 3'-end processing"/>
    <property type="evidence" value="ECO:0007669"/>
    <property type="project" value="TreeGrafter"/>
</dbReference>
<dbReference type="EMBL" id="HE612871">
    <property type="protein sequence ID" value="CCE66313.1"/>
    <property type="molecule type" value="Genomic_DNA"/>
</dbReference>
<evidence type="ECO:0000313" key="8">
    <source>
        <dbReference type="Proteomes" id="UP000005666"/>
    </source>
</evidence>
<keyword evidence="8" id="KW-1185">Reference proteome</keyword>
<dbReference type="InterPro" id="IPR026699">
    <property type="entry name" value="Exosome_RNA_bind1/RRP40/RRP4"/>
</dbReference>
<keyword evidence="3" id="KW-0271">Exosome</keyword>
<keyword evidence="4" id="KW-0694">RNA-binding</keyword>
<gene>
    <name evidence="7" type="primary">TPHA0P01550</name>
    <name evidence="7" type="ordered locus">TPHA_0P01550</name>
</gene>
<dbReference type="SUPFAM" id="SSF50249">
    <property type="entry name" value="Nucleic acid-binding proteins"/>
    <property type="match status" value="1"/>
</dbReference>
<dbReference type="Pfam" id="PF18311">
    <property type="entry name" value="Rrp40_N"/>
    <property type="match status" value="1"/>
</dbReference>
<dbReference type="FunFam" id="2.40.50.140:FF:000127">
    <property type="entry name" value="Exosome complex component RRP40"/>
    <property type="match status" value="1"/>
</dbReference>
<dbReference type="GO" id="GO:0003723">
    <property type="term" value="F:RNA binding"/>
    <property type="evidence" value="ECO:0007669"/>
    <property type="project" value="UniProtKB-KW"/>
</dbReference>
<dbReference type="GO" id="GO:0071035">
    <property type="term" value="P:nuclear polyadenylation-dependent rRNA catabolic process"/>
    <property type="evidence" value="ECO:0007669"/>
    <property type="project" value="EnsemblFungi"/>
</dbReference>
<proteinExistence type="predicted"/>
<accession>G8C2D5</accession>
<dbReference type="InterPro" id="IPR041054">
    <property type="entry name" value="Rrp40_N_euk"/>
</dbReference>
<dbReference type="GeneID" id="11530869"/>
<protein>
    <recommendedName>
        <fullName evidence="9">Ribosomal RNA-processing protein 40</fullName>
    </recommendedName>
</protein>
<evidence type="ECO:0000256" key="2">
    <source>
        <dbReference type="ARBA" id="ARBA00022490"/>
    </source>
</evidence>
<dbReference type="AlphaFoldDB" id="G8C2D5"/>
<feature type="domain" description="Exosome complex exonuclease Rrp40 N-terminal" evidence="6">
    <location>
        <begin position="20"/>
        <end position="61"/>
    </location>
</feature>
<dbReference type="GO" id="GO:0034475">
    <property type="term" value="P:U4 snRNA 3'-end processing"/>
    <property type="evidence" value="ECO:0007669"/>
    <property type="project" value="TreeGrafter"/>
</dbReference>
<dbReference type="InterPro" id="IPR012340">
    <property type="entry name" value="NA-bd_OB-fold"/>
</dbReference>
<dbReference type="Proteomes" id="UP000005666">
    <property type="component" value="Chromosome 16"/>
</dbReference>
<dbReference type="HOGENOM" id="CLU_069847_5_1_1"/>
<dbReference type="OMA" id="SYMAFPN"/>
<organism evidence="7 8">
    <name type="scientific">Tetrapisispora phaffii (strain ATCC 24235 / CBS 4417 / NBRC 1672 / NRRL Y-8282 / UCD 70-5)</name>
    <name type="common">Yeast</name>
    <name type="synonym">Fabospora phaffii</name>
    <dbReference type="NCBI Taxonomy" id="1071381"/>
    <lineage>
        <taxon>Eukaryota</taxon>
        <taxon>Fungi</taxon>
        <taxon>Dikarya</taxon>
        <taxon>Ascomycota</taxon>
        <taxon>Saccharomycotina</taxon>
        <taxon>Saccharomycetes</taxon>
        <taxon>Saccharomycetales</taxon>
        <taxon>Saccharomycetaceae</taxon>
        <taxon>Tetrapisispora</taxon>
    </lineage>
</organism>
<dbReference type="InterPro" id="IPR004088">
    <property type="entry name" value="KH_dom_type_1"/>
</dbReference>
<comment type="subcellular location">
    <subcellularLocation>
        <location evidence="1">Nucleus</location>
    </subcellularLocation>
</comment>
<dbReference type="Pfam" id="PF21262">
    <property type="entry name" value="RRP40_S1"/>
    <property type="match status" value="1"/>
</dbReference>
<dbReference type="GO" id="GO:0071034">
    <property type="term" value="P:CUT catabolic process"/>
    <property type="evidence" value="ECO:0007669"/>
    <property type="project" value="TreeGrafter"/>
</dbReference>
<dbReference type="InterPro" id="IPR036612">
    <property type="entry name" value="KH_dom_type_1_sf"/>
</dbReference>
<dbReference type="GO" id="GO:0030145">
    <property type="term" value="F:manganese ion binding"/>
    <property type="evidence" value="ECO:0007669"/>
    <property type="project" value="EnsemblFungi"/>
</dbReference>
<dbReference type="GO" id="GO:0071038">
    <property type="term" value="P:TRAMP-dependent tRNA surveillance pathway"/>
    <property type="evidence" value="ECO:0007669"/>
    <property type="project" value="EnsemblFungi"/>
</dbReference>
<dbReference type="GO" id="GO:0000467">
    <property type="term" value="P:exonucleolytic trimming to generate mature 3'-end of 5.8S rRNA from tricistronic rRNA transcript (SSU-rRNA, 5.8S rRNA, LSU-rRNA)"/>
    <property type="evidence" value="ECO:0007669"/>
    <property type="project" value="EnsemblFungi"/>
</dbReference>
<reference evidence="7 8" key="1">
    <citation type="journal article" date="2011" name="Proc. Natl. Acad. Sci. U.S.A.">
        <title>Evolutionary erosion of yeast sex chromosomes by mating-type switching accidents.</title>
        <authorList>
            <person name="Gordon J.L."/>
            <person name="Armisen D."/>
            <person name="Proux-Wera E."/>
            <person name="Oheigeartaigh S.S."/>
            <person name="Byrne K.P."/>
            <person name="Wolfe K.H."/>
        </authorList>
    </citation>
    <scope>NUCLEOTIDE SEQUENCE [LARGE SCALE GENOMIC DNA]</scope>
    <source>
        <strain evidence="8">ATCC 24235 / CBS 4417 / NBRC 1672 / NRRL Y-8282 / UCD 70-5</strain>
    </source>
</reference>
<name>G8C2D5_TETPH</name>
<dbReference type="OrthoDB" id="340500at2759"/>
<dbReference type="Pfam" id="PF15985">
    <property type="entry name" value="KH_6"/>
    <property type="match status" value="1"/>
</dbReference>
<dbReference type="GO" id="GO:0005730">
    <property type="term" value="C:nucleolus"/>
    <property type="evidence" value="ECO:0007669"/>
    <property type="project" value="EnsemblFungi"/>
</dbReference>
<dbReference type="SUPFAM" id="SSF54791">
    <property type="entry name" value="Eukaryotic type KH-domain (KH-domain type I)"/>
    <property type="match status" value="1"/>
</dbReference>
<dbReference type="GO" id="GO:0000176">
    <property type="term" value="C:nuclear exosome (RNase complex)"/>
    <property type="evidence" value="ECO:0007669"/>
    <property type="project" value="EnsemblFungi"/>
</dbReference>
<dbReference type="eggNOG" id="KOG1004">
    <property type="taxonomic scope" value="Eukaryota"/>
</dbReference>
<dbReference type="KEGG" id="tpf:TPHA_0P01550"/>
<evidence type="ECO:0000256" key="1">
    <source>
        <dbReference type="ARBA" id="ARBA00004123"/>
    </source>
</evidence>
<evidence type="ECO:0000313" key="7">
    <source>
        <dbReference type="EMBL" id="CCE66313.1"/>
    </source>
</evidence>
<dbReference type="CDD" id="cd22526">
    <property type="entry name" value="KH-I_Rrp40"/>
    <property type="match status" value="1"/>
</dbReference>
<dbReference type="RefSeq" id="XP_003688747.1">
    <property type="nucleotide sequence ID" value="XM_003688699.1"/>
</dbReference>
<sequence length="237" mass="26357">MSQFIVPGDDFQLDLTKETALGPGMYYDPKTQRVAVVAAGMLNVVETKRGQTVYVDYNTKRYIPAVGDFVIGTITGAYGDRYKVSLSNFSNSVSLSYMAFPNASKKNRPTLKVGDLAYARICSAEKELEAEIECMDSSTGVDSGFGSLENGMVIETKLPFARRLLFDNDFPLLQLLAKHTKFEIAIGLNGVVWVKCAEVKNTLACYRSILDCQNAKIEQYKNIIKMHFEQLSNAIEE</sequence>
<evidence type="ECO:0000256" key="3">
    <source>
        <dbReference type="ARBA" id="ARBA00022835"/>
    </source>
</evidence>
<dbReference type="PANTHER" id="PTHR21321">
    <property type="entry name" value="PNAS-3 RELATED"/>
    <property type="match status" value="1"/>
</dbReference>
<dbReference type="Gene3D" id="2.40.50.100">
    <property type="match status" value="1"/>
</dbReference>
<evidence type="ECO:0008006" key="9">
    <source>
        <dbReference type="Google" id="ProtNLM"/>
    </source>
</evidence>
<dbReference type="InterPro" id="IPR049469">
    <property type="entry name" value="RRP40_KH-I"/>
</dbReference>
<keyword evidence="2" id="KW-0963">Cytoplasm</keyword>
<evidence type="ECO:0000256" key="4">
    <source>
        <dbReference type="ARBA" id="ARBA00022884"/>
    </source>
</evidence>
<feature type="domain" description="K Homology" evidence="5">
    <location>
        <begin position="151"/>
        <end position="199"/>
    </location>
</feature>